<dbReference type="EMBL" id="JAVHJL010000002">
    <property type="protein sequence ID" value="KAK6510233.1"/>
    <property type="molecule type" value="Genomic_DNA"/>
</dbReference>
<accession>A0AAV9WL96</accession>
<reference evidence="2 3" key="1">
    <citation type="submission" date="2023-08" db="EMBL/GenBank/DDBJ databases">
        <authorList>
            <person name="Palmer J.M."/>
        </authorList>
    </citation>
    <scope>NUCLEOTIDE SEQUENCE [LARGE SCALE GENOMIC DNA]</scope>
    <source>
        <strain evidence="2 3">TWF481</strain>
    </source>
</reference>
<dbReference type="Proteomes" id="UP001370758">
    <property type="component" value="Unassembled WGS sequence"/>
</dbReference>
<dbReference type="SMART" id="SM00256">
    <property type="entry name" value="FBOX"/>
    <property type="match status" value="1"/>
</dbReference>
<protein>
    <recommendedName>
        <fullName evidence="1">F-box domain-containing protein</fullName>
    </recommendedName>
</protein>
<dbReference type="Gene3D" id="1.20.1280.50">
    <property type="match status" value="1"/>
</dbReference>
<dbReference type="PROSITE" id="PS50181">
    <property type="entry name" value="FBOX"/>
    <property type="match status" value="1"/>
</dbReference>
<evidence type="ECO:0000313" key="3">
    <source>
        <dbReference type="Proteomes" id="UP001370758"/>
    </source>
</evidence>
<organism evidence="2 3">
    <name type="scientific">Arthrobotrys musiformis</name>
    <dbReference type="NCBI Taxonomy" id="47236"/>
    <lineage>
        <taxon>Eukaryota</taxon>
        <taxon>Fungi</taxon>
        <taxon>Dikarya</taxon>
        <taxon>Ascomycota</taxon>
        <taxon>Pezizomycotina</taxon>
        <taxon>Orbiliomycetes</taxon>
        <taxon>Orbiliales</taxon>
        <taxon>Orbiliaceae</taxon>
        <taxon>Arthrobotrys</taxon>
    </lineage>
</organism>
<proteinExistence type="predicted"/>
<dbReference type="AlphaFoldDB" id="A0AAV9WL96"/>
<sequence>MPKSKPTITTLPTELQYQILSHLHPWHLPPLQTVCKLWKSLIESSTTQHTTLLSPQIPSHWLLSHNSTIRNCTHPQDGDHLILVRRFTKNPQVSPNAAIIIQPPDKIWLCTCITGSKSAYTSYTLPAGILSQPAFITTKTLTINYKIYSIYSHRYFVTTLVIPSTRGGVSIGEFMERFWGKMVEETEVATSGLEVMYRIRFSANVEGGGVVVSVGLWSDYESLRMALGLPR</sequence>
<comment type="caution">
    <text evidence="2">The sequence shown here is derived from an EMBL/GenBank/DDBJ whole genome shotgun (WGS) entry which is preliminary data.</text>
</comment>
<evidence type="ECO:0000313" key="2">
    <source>
        <dbReference type="EMBL" id="KAK6510233.1"/>
    </source>
</evidence>
<evidence type="ECO:0000259" key="1">
    <source>
        <dbReference type="PROSITE" id="PS50181"/>
    </source>
</evidence>
<dbReference type="InterPro" id="IPR001810">
    <property type="entry name" value="F-box_dom"/>
</dbReference>
<dbReference type="CDD" id="cd09917">
    <property type="entry name" value="F-box_SF"/>
    <property type="match status" value="1"/>
</dbReference>
<gene>
    <name evidence="2" type="ORF">TWF481_004949</name>
</gene>
<dbReference type="InterPro" id="IPR036047">
    <property type="entry name" value="F-box-like_dom_sf"/>
</dbReference>
<feature type="domain" description="F-box" evidence="1">
    <location>
        <begin position="5"/>
        <end position="52"/>
    </location>
</feature>
<name>A0AAV9WL96_9PEZI</name>
<keyword evidence="3" id="KW-1185">Reference proteome</keyword>
<dbReference type="Pfam" id="PF12937">
    <property type="entry name" value="F-box-like"/>
    <property type="match status" value="1"/>
</dbReference>
<dbReference type="SUPFAM" id="SSF81383">
    <property type="entry name" value="F-box domain"/>
    <property type="match status" value="1"/>
</dbReference>